<dbReference type="AlphaFoldDB" id="A0A6P8BCK0"/>
<feature type="chain" id="PRO_5028251109" evidence="1">
    <location>
        <begin position="21"/>
        <end position="279"/>
    </location>
</feature>
<dbReference type="KEGG" id="pgri:PgNI_03002"/>
<reference evidence="3" key="2">
    <citation type="submission" date="2019-10" db="EMBL/GenBank/DDBJ databases">
        <authorList>
            <consortium name="NCBI Genome Project"/>
        </authorList>
    </citation>
    <scope>NUCLEOTIDE SEQUENCE</scope>
    <source>
        <strain evidence="3">NI907</strain>
    </source>
</reference>
<keyword evidence="1" id="KW-0732">Signal</keyword>
<evidence type="ECO:0000313" key="2">
    <source>
        <dbReference type="Proteomes" id="UP000515153"/>
    </source>
</evidence>
<reference evidence="3" key="3">
    <citation type="submission" date="2025-08" db="UniProtKB">
        <authorList>
            <consortium name="RefSeq"/>
        </authorList>
    </citation>
    <scope>IDENTIFICATION</scope>
    <source>
        <strain evidence="3">NI907</strain>
    </source>
</reference>
<dbReference type="RefSeq" id="XP_030984784.1">
    <property type="nucleotide sequence ID" value="XM_031123058.1"/>
</dbReference>
<sequence length="279" mass="31297">MHFLSSYLLLLIGLVPAILTTPVVPIEDDVFPPPGFVMTEPRFEVEIRPGEHIILNGTVQKVWNEILLLNPNYETDFAPQLAKRRAFFEATEIASLASPAGPAVRPLSNTFTAFDKRQKEDKGDYSRIGCHGCPKPPDWMLCMHKGYEYGFEWPEQNKPAEGYGDWSECLCHRYQADIPYTKRNIDYLMKVPGPATILAGECQRVACQHNSGISWCNLGNSSWTTPTGFSWIAHAANALLYNCDSVWDYGEWWSIGGTRHHPGVQVDVIVKNVGVGNHC</sequence>
<evidence type="ECO:0000313" key="3">
    <source>
        <dbReference type="RefSeq" id="XP_030984784.1"/>
    </source>
</evidence>
<gene>
    <name evidence="3" type="ORF">PgNI_03002</name>
</gene>
<keyword evidence="2" id="KW-1185">Reference proteome</keyword>
<dbReference type="PANTHER" id="PTHR35605:SF1">
    <property type="entry name" value="ECP2 EFFECTOR PROTEIN DOMAIN-CONTAINING PROTEIN-RELATED"/>
    <property type="match status" value="1"/>
</dbReference>
<dbReference type="PANTHER" id="PTHR35605">
    <property type="entry name" value="ECP2 EFFECTOR PROTEIN DOMAIN-CONTAINING PROTEIN-RELATED"/>
    <property type="match status" value="1"/>
</dbReference>
<protein>
    <submittedName>
        <fullName evidence="3">Uncharacterized protein</fullName>
    </submittedName>
</protein>
<reference evidence="3" key="1">
    <citation type="journal article" date="2019" name="Mol. Biol. Evol.">
        <title>Blast fungal genomes show frequent chromosomal changes, gene gains and losses, and effector gene turnover.</title>
        <authorList>
            <person name="Gomez Luciano L.B."/>
            <person name="Jason Tsai I."/>
            <person name="Chuma I."/>
            <person name="Tosa Y."/>
            <person name="Chen Y.H."/>
            <person name="Li J.Y."/>
            <person name="Li M.Y."/>
            <person name="Jade Lu M.Y."/>
            <person name="Nakayashiki H."/>
            <person name="Li W.H."/>
        </authorList>
    </citation>
    <scope>NUCLEOTIDE SEQUENCE</scope>
    <source>
        <strain evidence="3">NI907</strain>
    </source>
</reference>
<dbReference type="GeneID" id="41957969"/>
<name>A0A6P8BCK0_PYRGI</name>
<accession>A0A6P8BCK0</accession>
<dbReference type="Proteomes" id="UP000515153">
    <property type="component" value="Unplaced"/>
</dbReference>
<evidence type="ECO:0000256" key="1">
    <source>
        <dbReference type="SAM" id="SignalP"/>
    </source>
</evidence>
<organism evidence="2 3">
    <name type="scientific">Pyricularia grisea</name>
    <name type="common">Crabgrass-specific blast fungus</name>
    <name type="synonym">Magnaporthe grisea</name>
    <dbReference type="NCBI Taxonomy" id="148305"/>
    <lineage>
        <taxon>Eukaryota</taxon>
        <taxon>Fungi</taxon>
        <taxon>Dikarya</taxon>
        <taxon>Ascomycota</taxon>
        <taxon>Pezizomycotina</taxon>
        <taxon>Sordariomycetes</taxon>
        <taxon>Sordariomycetidae</taxon>
        <taxon>Magnaporthales</taxon>
        <taxon>Pyriculariaceae</taxon>
        <taxon>Pyricularia</taxon>
    </lineage>
</organism>
<proteinExistence type="predicted"/>
<feature type="signal peptide" evidence="1">
    <location>
        <begin position="1"/>
        <end position="20"/>
    </location>
</feature>